<keyword evidence="3" id="KW-0949">S-adenosyl-L-methionine</keyword>
<gene>
    <name evidence="5" type="ORF">SNEC2469_LOCUS1511</name>
</gene>
<keyword evidence="1" id="KW-0489">Methyltransferase</keyword>
<organism evidence="5 6">
    <name type="scientific">Symbiodinium necroappetens</name>
    <dbReference type="NCBI Taxonomy" id="1628268"/>
    <lineage>
        <taxon>Eukaryota</taxon>
        <taxon>Sar</taxon>
        <taxon>Alveolata</taxon>
        <taxon>Dinophyceae</taxon>
        <taxon>Suessiales</taxon>
        <taxon>Symbiodiniaceae</taxon>
        <taxon>Symbiodinium</taxon>
    </lineage>
</organism>
<proteinExistence type="predicted"/>
<feature type="compositionally biased region" description="Gly residues" evidence="4">
    <location>
        <begin position="357"/>
        <end position="366"/>
    </location>
</feature>
<keyword evidence="6" id="KW-1185">Reference proteome</keyword>
<evidence type="ECO:0000313" key="6">
    <source>
        <dbReference type="Proteomes" id="UP000601435"/>
    </source>
</evidence>
<evidence type="ECO:0000256" key="3">
    <source>
        <dbReference type="ARBA" id="ARBA00022691"/>
    </source>
</evidence>
<evidence type="ECO:0000256" key="4">
    <source>
        <dbReference type="SAM" id="MobiDB-lite"/>
    </source>
</evidence>
<dbReference type="GO" id="GO:0032259">
    <property type="term" value="P:methylation"/>
    <property type="evidence" value="ECO:0007669"/>
    <property type="project" value="UniProtKB-KW"/>
</dbReference>
<dbReference type="InterPro" id="IPR018117">
    <property type="entry name" value="C5_DNA_meth_AS"/>
</dbReference>
<feature type="compositionally biased region" description="Basic and acidic residues" evidence="4">
    <location>
        <begin position="387"/>
        <end position="398"/>
    </location>
</feature>
<dbReference type="GO" id="GO:0008168">
    <property type="term" value="F:methyltransferase activity"/>
    <property type="evidence" value="ECO:0007669"/>
    <property type="project" value="UniProtKB-KW"/>
</dbReference>
<keyword evidence="2" id="KW-0808">Transferase</keyword>
<evidence type="ECO:0000256" key="2">
    <source>
        <dbReference type="ARBA" id="ARBA00022679"/>
    </source>
</evidence>
<reference evidence="5" key="1">
    <citation type="submission" date="2021-02" db="EMBL/GenBank/DDBJ databases">
        <authorList>
            <person name="Dougan E. K."/>
            <person name="Rhodes N."/>
            <person name="Thang M."/>
            <person name="Chan C."/>
        </authorList>
    </citation>
    <scope>NUCLEOTIDE SEQUENCE</scope>
</reference>
<evidence type="ECO:0000256" key="1">
    <source>
        <dbReference type="ARBA" id="ARBA00022603"/>
    </source>
</evidence>
<comment type="caution">
    <text evidence="5">The sequence shown here is derived from an EMBL/GenBank/DDBJ whole genome shotgun (WGS) entry which is preliminary data.</text>
</comment>
<feature type="non-terminal residue" evidence="5">
    <location>
        <position position="1"/>
    </location>
</feature>
<name>A0A812J5B5_9DINO</name>
<dbReference type="EMBL" id="CAJNJA010005839">
    <property type="protein sequence ID" value="CAE7199753.1"/>
    <property type="molecule type" value="Genomic_DNA"/>
</dbReference>
<feature type="region of interest" description="Disordered" evidence="4">
    <location>
        <begin position="348"/>
        <end position="412"/>
    </location>
</feature>
<dbReference type="OrthoDB" id="422469at2759"/>
<feature type="compositionally biased region" description="Acidic residues" evidence="4">
    <location>
        <begin position="603"/>
        <end position="613"/>
    </location>
</feature>
<dbReference type="PROSITE" id="PS00094">
    <property type="entry name" value="C5_MTASE_1"/>
    <property type="match status" value="1"/>
</dbReference>
<dbReference type="Proteomes" id="UP000601435">
    <property type="component" value="Unassembled WGS sequence"/>
</dbReference>
<feature type="region of interest" description="Disordered" evidence="4">
    <location>
        <begin position="569"/>
        <end position="617"/>
    </location>
</feature>
<feature type="region of interest" description="Disordered" evidence="4">
    <location>
        <begin position="1665"/>
        <end position="1685"/>
    </location>
</feature>
<evidence type="ECO:0000313" key="5">
    <source>
        <dbReference type="EMBL" id="CAE7199753.1"/>
    </source>
</evidence>
<protein>
    <submittedName>
        <fullName evidence="5">Uncharacterized protein</fullName>
    </submittedName>
</protein>
<sequence>MFAVVAAEALSFEPGSMTRAERDLRIFVHDLLFFGHDKDYRCLAAFPPSLAQTLALSIVRLDSWGRPAVETLLGAAADARQPRVAWLLVYEGHMRLLIPSSQAMPASTRSIVMHGWEVHLEAASVAGATLVPPAKCPRCEVEELRRTGLSTSVLGLYPVPAPPQRAGLAGWEPSSSSDIVDPALSPRCVGSDPRPVVYELCLGPLPALRCLSVGASYALLGPAEGHDVRRASVRASLIHLLASAAPAHFVVSLPSAEVASAARFAAADHSAPLLAFVALLLQQQRQRGGEASFVHPLTGRGWRHVELSAVLAGFVRVRLPPSAFGSLPSLLATSSGVVAQQLATSGVISPPARSGPLSGGGGGGAFAGCSNPGSPYEQKEGSLVGEEPSRVGRSKDEGELPQYVRDGPLGPNPEPIVSEAAAAYLDEIEKHPDYSKQGLREVASFGSRLLKVAGGWQEAIRAMKREYLLRHGDHFAGLHTPELEGLVPAPLLERARRTAIWGVDAKVKAPVASRLKCAPYPSLKAHLDDAALQIWKDVTRGRVLVCHDKGEGLEGVVSVPMARVPKMMPESSAAHGNDKSEDLAESASEGAGSVLTSQMSSGSEDEGREEQDVDVTGSPTMTMFDCARLYLEASGLTGAAICPPHGRDRYLVSSACSGAGSDICTEIGADFEEVLASESDRAVQTVMLSSYECHLAATYSPIAPVAMQADDGVVDLVQDIFVAGPPCQPFSKLSSARRGLHYDPFKNDPNARRPDLNLMGLVAGIRHVVACSENQLPTEVPQFQSAWPSQCTGEFFDTYKDSVAGIRSGDCVRVRNIAALCHCLICGQEGDDTCARVALQAAMKLDPDKAACAAFQKENFAGRQAVKSWWNIFEEIPVENTTFQKKDQDRRRAIWLYFVSVAAALKKLFLGSGNDGEADFAMAEDVPCISLVLSLNTCDDTNIKMLRAHKASAEIRSVMANIQQYVVLKDWNQATDNSVPKWFFLHQPMVTLHRATAVHLAKQFLSWLLAFCGDVGHRWTAWGVPQDIFRFVRRHVFVMICDALKTNDSVFKELCGKIRHHWAQQKDGKSVALQIHCGIHQISLTRRTVALGFTGYWSTLVRLGHLFESHSFRARFHTAMAKVVHENFMYCHVESLPDQVLNWKNATIKHLRISLARPKRMKKLVHHLIKDNGDPTSPQIVHWCLGADCCPGGEKEALATIMQSFHSLFDRLVVPLLYRWKHAEEANTFVRDGLYLHGILPKTLAAPIPGQTDKILERIEQWADTVQSGRADAEDAEALSRMVEELLDNETSYAEENAKRLRLVTQALTEPSFEPAANIIDLLMEPLDAGINKLLKRTTQLRQLRFQDTKDGESLQGLKKECQELFLSWSSGDFGRNMMAGFLKNLASFDLADYLRASADTTTPETFFQLTVFSLSDTWRRFVLAVQSLPWLLFSLVACEDPDFIARWDEFCQVFRKCPDCVDAGFSALLLGFGPLAGVEPSIRIQFARDVRGLLLSIATFCPLATDSVENVHGQNQFNQFTWRGTPKTSTSASEVSILSRLKIEHAHLKSLVLAKTMPSKRVMADMQKSFGCTKKRSQPRPIASPKKRLAAAIDREPRRLSAWNMFMREKLQAAGPLSQAEYSALQKATSREWRALEDKRPYILQAEYEQSCRDELASRPLWAASEAHMGREHQESQGADEAAAAAVQGVLPQQQTVEVLQYTS</sequence>
<accession>A0A812J5B5</accession>